<evidence type="ECO:0000313" key="1">
    <source>
        <dbReference type="EMBL" id="GLI92074.1"/>
    </source>
</evidence>
<keyword evidence="2" id="KW-1185">Reference proteome</keyword>
<name>A0A9W6GSF6_9HYPH</name>
<reference evidence="1" key="1">
    <citation type="journal article" date="2023" name="Int. J. Syst. Evol. Microbiol.">
        <title>Methylocystis iwaonis sp. nov., a type II methane-oxidizing bacterium from surface soil of a rice paddy field in Japan, and emended description of the genus Methylocystis (ex Whittenbury et al. 1970) Bowman et al. 1993.</title>
        <authorList>
            <person name="Kaise H."/>
            <person name="Sawadogo J.B."/>
            <person name="Alam M.S."/>
            <person name="Ueno C."/>
            <person name="Dianou D."/>
            <person name="Shinjo R."/>
            <person name="Asakawa S."/>
        </authorList>
    </citation>
    <scope>NUCLEOTIDE SEQUENCE</scope>
    <source>
        <strain evidence="1">LMG27198</strain>
    </source>
</reference>
<comment type="caution">
    <text evidence="1">The sequence shown here is derived from an EMBL/GenBank/DDBJ whole genome shotgun (WGS) entry which is preliminary data.</text>
</comment>
<accession>A0A9W6GSF6</accession>
<dbReference type="AlphaFoldDB" id="A0A9W6GSF6"/>
<evidence type="ECO:0000313" key="2">
    <source>
        <dbReference type="Proteomes" id="UP001144323"/>
    </source>
</evidence>
<dbReference type="Proteomes" id="UP001144323">
    <property type="component" value="Unassembled WGS sequence"/>
</dbReference>
<protein>
    <submittedName>
        <fullName evidence="1">Uncharacterized protein</fullName>
    </submittedName>
</protein>
<sequence length="92" mass="10818">MKIVLGNRERIMKNGLDGMLEFLAYLRERGISYRIQQQVDDGLEISFDLVGCRVEATFFVDRFEFSYFVGSEDVETDEARLFDLISRHWKDA</sequence>
<gene>
    <name evidence="1" type="ORF">LMG27198_10660</name>
</gene>
<dbReference type="EMBL" id="BSEC01000001">
    <property type="protein sequence ID" value="GLI92074.1"/>
    <property type="molecule type" value="Genomic_DNA"/>
</dbReference>
<organism evidence="1 2">
    <name type="scientific">Methylocystis echinoides</name>
    <dbReference type="NCBI Taxonomy" id="29468"/>
    <lineage>
        <taxon>Bacteria</taxon>
        <taxon>Pseudomonadati</taxon>
        <taxon>Pseudomonadota</taxon>
        <taxon>Alphaproteobacteria</taxon>
        <taxon>Hyphomicrobiales</taxon>
        <taxon>Methylocystaceae</taxon>
        <taxon>Methylocystis</taxon>
    </lineage>
</organism>
<proteinExistence type="predicted"/>